<protein>
    <submittedName>
        <fullName evidence="3">Uncharacterized protein</fullName>
    </submittedName>
</protein>
<name>A0A136IZ55_9PEZI</name>
<organism evidence="3 4">
    <name type="scientific">Microdochium bolleyi</name>
    <dbReference type="NCBI Taxonomy" id="196109"/>
    <lineage>
        <taxon>Eukaryota</taxon>
        <taxon>Fungi</taxon>
        <taxon>Dikarya</taxon>
        <taxon>Ascomycota</taxon>
        <taxon>Pezizomycotina</taxon>
        <taxon>Sordariomycetes</taxon>
        <taxon>Xylariomycetidae</taxon>
        <taxon>Xylariales</taxon>
        <taxon>Microdochiaceae</taxon>
        <taxon>Microdochium</taxon>
    </lineage>
</organism>
<keyword evidence="2" id="KW-1133">Transmembrane helix</keyword>
<evidence type="ECO:0000256" key="1">
    <source>
        <dbReference type="SAM" id="MobiDB-lite"/>
    </source>
</evidence>
<proteinExistence type="predicted"/>
<feature type="transmembrane region" description="Helical" evidence="2">
    <location>
        <begin position="672"/>
        <end position="690"/>
    </location>
</feature>
<evidence type="ECO:0000256" key="2">
    <source>
        <dbReference type="SAM" id="Phobius"/>
    </source>
</evidence>
<keyword evidence="2" id="KW-0812">Transmembrane</keyword>
<dbReference type="OrthoDB" id="443402at2759"/>
<feature type="compositionally biased region" description="Polar residues" evidence="1">
    <location>
        <begin position="449"/>
        <end position="474"/>
    </location>
</feature>
<reference evidence="4" key="1">
    <citation type="submission" date="2016-02" db="EMBL/GenBank/DDBJ databases">
        <title>Draft genome sequence of Microdochium bolleyi, a fungal endophyte of beachgrass.</title>
        <authorList>
            <consortium name="DOE Joint Genome Institute"/>
            <person name="David A.S."/>
            <person name="May G."/>
            <person name="Haridas S."/>
            <person name="Lim J."/>
            <person name="Wang M."/>
            <person name="Labutti K."/>
            <person name="Lipzen A."/>
            <person name="Barry K."/>
            <person name="Grigoriev I.V."/>
        </authorList>
    </citation>
    <scope>NUCLEOTIDE SEQUENCE [LARGE SCALE GENOMIC DNA]</scope>
    <source>
        <strain evidence="4">J235TASD1</strain>
    </source>
</reference>
<dbReference type="STRING" id="196109.A0A136IZ55"/>
<gene>
    <name evidence="3" type="ORF">Micbo1qcDRAFT_74301</name>
</gene>
<sequence length="730" mass="83502">MLRKLSYCPDFIAKLLDLIELGALQVNTAKRYNAKQWASQLQIWFRECNEDDRFLLGHDIDINEQQNAPESVASDEYRSTDRDTRSDFYHNALTSRTSEYSPTQPEDDNTVPLPWAKQIDIHSLPTVDDDIGSIDSTETSLVAQTARDLISEAIQEDPVFKEYLPVIVRAMSKDRLIRNLLRLFKRYYLNLQTEAKDEVERKTAGLLRSRRGRLFVISKVSSNAEEVEEDTEEDETKVTTDMDLHKDRIAKVEDFLQTQPRRIDFEDELSDHSASGSEEERPVADTTAHWDIAACKNYLLKSTASGILRRDLMLMLLPTQLREVLSSIPIDDLRVSKHQPASPINRLQCWIQSNTEVKWYWWPLPQPKRELKDDDFRLEWTCTCGSLQWQEVPARYYDLVSEILRKTPKQPTSPGWCSPPSNQPPSPAFSKLVPKTKAQTHSAAAARYSPNTGQPTIMSSNNYAADGSQSTSSEIEMRNRTAPSISGAGSRQALVNNEQHTTFRRYILLGLHSFNYSFLPEQAVLRLDSQDSGVFADLKTLYDEHRGKLKLWLSIWIVCYCKITKFSKLSQDVMEHNGRSLPCVLEYNYKREHNQEGSILNPGFNEHHFRRRFYACKSRCTWRFIHRCRICPEGRQCLTRLPNREKSFKGSGSDEEVWGIEPEYAVSVARVAVYHVLLLVGPIVIFAHWISTHPDDMQTASVVLALVLGALSAFWSAGAVLLVKGDSPHL</sequence>
<accession>A0A136IZ55</accession>
<dbReference type="EMBL" id="KQ964253">
    <property type="protein sequence ID" value="KXJ90212.1"/>
    <property type="molecule type" value="Genomic_DNA"/>
</dbReference>
<evidence type="ECO:0000313" key="4">
    <source>
        <dbReference type="Proteomes" id="UP000070501"/>
    </source>
</evidence>
<evidence type="ECO:0000313" key="3">
    <source>
        <dbReference type="EMBL" id="KXJ90212.1"/>
    </source>
</evidence>
<feature type="transmembrane region" description="Helical" evidence="2">
    <location>
        <begin position="702"/>
        <end position="723"/>
    </location>
</feature>
<keyword evidence="4" id="KW-1185">Reference proteome</keyword>
<dbReference type="Proteomes" id="UP000070501">
    <property type="component" value="Unassembled WGS sequence"/>
</dbReference>
<dbReference type="AlphaFoldDB" id="A0A136IZ55"/>
<dbReference type="InParanoid" id="A0A136IZ55"/>
<keyword evidence="2" id="KW-0472">Membrane</keyword>
<feature type="region of interest" description="Disordered" evidence="1">
    <location>
        <begin position="409"/>
        <end position="489"/>
    </location>
</feature>